<evidence type="ECO:0000313" key="2">
    <source>
        <dbReference type="Proteomes" id="UP000254958"/>
    </source>
</evidence>
<evidence type="ECO:0008006" key="3">
    <source>
        <dbReference type="Google" id="ProtNLM"/>
    </source>
</evidence>
<keyword evidence="2" id="KW-1185">Reference proteome</keyword>
<protein>
    <recommendedName>
        <fullName evidence="3">Short subunit dehydrogenase</fullName>
    </recommendedName>
</protein>
<sequence length="92" mass="9894">MHLVFQEFSRVTAEAGHQCLAGGPRLNSIFENDMQKLPNKTCVVTGSARGVGRAIAARFHGEGAVVIVTDVDDAAIMRLLRQEWATSDGPAE</sequence>
<reference evidence="1 2" key="1">
    <citation type="submission" date="2018-07" db="EMBL/GenBank/DDBJ databases">
        <title>Genomic Encyclopedia of Type Strains, Phase IV (KMG-IV): sequencing the most valuable type-strain genomes for metagenomic binning, comparative biology and taxonomic classification.</title>
        <authorList>
            <person name="Goeker M."/>
        </authorList>
    </citation>
    <scope>NUCLEOTIDE SEQUENCE [LARGE SCALE GENOMIC DNA]</scope>
    <source>
        <strain evidence="1 2">DSM 5603</strain>
    </source>
</reference>
<dbReference type="InterPro" id="IPR036291">
    <property type="entry name" value="NAD(P)-bd_dom_sf"/>
</dbReference>
<accession>A0A370G1H2</accession>
<comment type="caution">
    <text evidence="1">The sequence shown here is derived from an EMBL/GenBank/DDBJ whole genome shotgun (WGS) entry which is preliminary data.</text>
</comment>
<organism evidence="1 2">
    <name type="scientific">Gluconacetobacter liquefaciens</name>
    <name type="common">Acetobacter liquefaciens</name>
    <dbReference type="NCBI Taxonomy" id="89584"/>
    <lineage>
        <taxon>Bacteria</taxon>
        <taxon>Pseudomonadati</taxon>
        <taxon>Pseudomonadota</taxon>
        <taxon>Alphaproteobacteria</taxon>
        <taxon>Acetobacterales</taxon>
        <taxon>Acetobacteraceae</taxon>
        <taxon>Gluconacetobacter</taxon>
    </lineage>
</organism>
<dbReference type="AlphaFoldDB" id="A0A370G1H2"/>
<dbReference type="SUPFAM" id="SSF51735">
    <property type="entry name" value="NAD(P)-binding Rossmann-fold domains"/>
    <property type="match status" value="1"/>
</dbReference>
<dbReference type="Proteomes" id="UP000254958">
    <property type="component" value="Unassembled WGS sequence"/>
</dbReference>
<dbReference type="Gene3D" id="3.40.50.720">
    <property type="entry name" value="NAD(P)-binding Rossmann-like Domain"/>
    <property type="match status" value="1"/>
</dbReference>
<dbReference type="EMBL" id="QQAW01000005">
    <property type="protein sequence ID" value="RDI37595.1"/>
    <property type="molecule type" value="Genomic_DNA"/>
</dbReference>
<gene>
    <name evidence="1" type="ORF">C7453_1052</name>
</gene>
<proteinExistence type="predicted"/>
<name>A0A370G1H2_GLULI</name>
<evidence type="ECO:0000313" key="1">
    <source>
        <dbReference type="EMBL" id="RDI37595.1"/>
    </source>
</evidence>